<dbReference type="Pfam" id="PF01066">
    <property type="entry name" value="CDP-OH_P_transf"/>
    <property type="match status" value="1"/>
</dbReference>
<evidence type="ECO:0000313" key="12">
    <source>
        <dbReference type="EMBL" id="SVB29037.1"/>
    </source>
</evidence>
<comment type="subcellular location">
    <subcellularLocation>
        <location evidence="1">Membrane</location>
        <topology evidence="1">Multi-pass membrane protein</topology>
    </subcellularLocation>
</comment>
<dbReference type="InterPro" id="IPR043130">
    <property type="entry name" value="CDP-OH_PTrfase_TM_dom"/>
</dbReference>
<keyword evidence="9" id="KW-0594">Phospholipid biosynthesis</keyword>
<dbReference type="GO" id="GO:0046474">
    <property type="term" value="P:glycerophospholipid biosynthetic process"/>
    <property type="evidence" value="ECO:0007669"/>
    <property type="project" value="TreeGrafter"/>
</dbReference>
<evidence type="ECO:0000256" key="5">
    <source>
        <dbReference type="ARBA" id="ARBA00022692"/>
    </source>
</evidence>
<name>A0A382CUN9_9ZZZZ</name>
<evidence type="ECO:0000256" key="4">
    <source>
        <dbReference type="ARBA" id="ARBA00022679"/>
    </source>
</evidence>
<dbReference type="PANTHER" id="PTHR14269:SF11">
    <property type="entry name" value="CDP-DIACYLGLYCEROL--GLYCEROL-3-PHOSPHATE 3-PHOSPHATIDYLTRANSFERASE"/>
    <property type="match status" value="1"/>
</dbReference>
<keyword evidence="10" id="KW-1208">Phospholipid metabolism</keyword>
<keyword evidence="3" id="KW-0444">Lipid biosynthesis</keyword>
<evidence type="ECO:0000256" key="8">
    <source>
        <dbReference type="ARBA" id="ARBA00023136"/>
    </source>
</evidence>
<evidence type="ECO:0000256" key="6">
    <source>
        <dbReference type="ARBA" id="ARBA00022989"/>
    </source>
</evidence>
<evidence type="ECO:0000256" key="2">
    <source>
        <dbReference type="ARBA" id="ARBA00010441"/>
    </source>
</evidence>
<gene>
    <name evidence="12" type="ORF">METZ01_LOCUS181891</name>
</gene>
<proteinExistence type="inferred from homology"/>
<dbReference type="InterPro" id="IPR048254">
    <property type="entry name" value="CDP_ALCOHOL_P_TRANSF_CS"/>
</dbReference>
<keyword evidence="6 11" id="KW-1133">Transmembrane helix</keyword>
<dbReference type="AlphaFoldDB" id="A0A382CUN9"/>
<keyword evidence="4" id="KW-0808">Transferase</keyword>
<dbReference type="InterPro" id="IPR050324">
    <property type="entry name" value="CDP-alcohol_PTase-I"/>
</dbReference>
<reference evidence="12" key="1">
    <citation type="submission" date="2018-05" db="EMBL/GenBank/DDBJ databases">
        <authorList>
            <person name="Lanie J.A."/>
            <person name="Ng W.-L."/>
            <person name="Kazmierczak K.M."/>
            <person name="Andrzejewski T.M."/>
            <person name="Davidsen T.M."/>
            <person name="Wayne K.J."/>
            <person name="Tettelin H."/>
            <person name="Glass J.I."/>
            <person name="Rusch D."/>
            <person name="Podicherti R."/>
            <person name="Tsui H.-C.T."/>
            <person name="Winkler M.E."/>
        </authorList>
    </citation>
    <scope>NUCLEOTIDE SEQUENCE</scope>
</reference>
<dbReference type="EMBL" id="UINC01035897">
    <property type="protein sequence ID" value="SVB29037.1"/>
    <property type="molecule type" value="Genomic_DNA"/>
</dbReference>
<evidence type="ECO:0000256" key="1">
    <source>
        <dbReference type="ARBA" id="ARBA00004141"/>
    </source>
</evidence>
<accession>A0A382CUN9</accession>
<evidence type="ECO:0000256" key="7">
    <source>
        <dbReference type="ARBA" id="ARBA00023098"/>
    </source>
</evidence>
<protein>
    <recommendedName>
        <fullName evidence="13">CDP-diacylglycerol--glycerol-3-phosphate 3-phosphatidyltransferase</fullName>
    </recommendedName>
</protein>
<dbReference type="PROSITE" id="PS00379">
    <property type="entry name" value="CDP_ALCOHOL_P_TRANSF"/>
    <property type="match status" value="1"/>
</dbReference>
<feature type="transmembrane region" description="Helical" evidence="11">
    <location>
        <begin position="112"/>
        <end position="137"/>
    </location>
</feature>
<evidence type="ECO:0000256" key="10">
    <source>
        <dbReference type="ARBA" id="ARBA00023264"/>
    </source>
</evidence>
<dbReference type="Gene3D" id="1.20.120.1760">
    <property type="match status" value="1"/>
</dbReference>
<dbReference type="InterPro" id="IPR004570">
    <property type="entry name" value="Phosphatidylglycerol_P_synth"/>
</dbReference>
<feature type="transmembrane region" description="Helical" evidence="11">
    <location>
        <begin position="85"/>
        <end position="106"/>
    </location>
</feature>
<keyword evidence="5 11" id="KW-0812">Transmembrane</keyword>
<sequence length="144" mass="16516">MFIAISDFFDGFIARTFNAQSEIGAYLDAIADKAFIISAYMLIGTQNLLPTFLIIIVISRDIIIMGAFGLSFAMNQKLDINPLRISKVNTFLQFTLIILVLVKNIWKFDFIYMLSYLIDVAMYMVLITTIASLVLYIKQWLKYN</sequence>
<evidence type="ECO:0000256" key="9">
    <source>
        <dbReference type="ARBA" id="ARBA00023209"/>
    </source>
</evidence>
<evidence type="ECO:0008006" key="13">
    <source>
        <dbReference type="Google" id="ProtNLM"/>
    </source>
</evidence>
<keyword evidence="7" id="KW-0443">Lipid metabolism</keyword>
<evidence type="ECO:0000256" key="11">
    <source>
        <dbReference type="SAM" id="Phobius"/>
    </source>
</evidence>
<evidence type="ECO:0000256" key="3">
    <source>
        <dbReference type="ARBA" id="ARBA00022516"/>
    </source>
</evidence>
<dbReference type="PIRSF" id="PIRSF000847">
    <property type="entry name" value="Phos_ph_gly_syn"/>
    <property type="match status" value="1"/>
</dbReference>
<dbReference type="GO" id="GO:0008444">
    <property type="term" value="F:CDP-diacylglycerol-glycerol-3-phosphate 3-phosphatidyltransferase activity"/>
    <property type="evidence" value="ECO:0007669"/>
    <property type="project" value="InterPro"/>
</dbReference>
<comment type="similarity">
    <text evidence="2">Belongs to the CDP-alcohol phosphatidyltransferase class-I family.</text>
</comment>
<keyword evidence="8 11" id="KW-0472">Membrane</keyword>
<feature type="transmembrane region" description="Helical" evidence="11">
    <location>
        <begin position="48"/>
        <end position="73"/>
    </location>
</feature>
<dbReference type="PANTHER" id="PTHR14269">
    <property type="entry name" value="CDP-DIACYLGLYCEROL--GLYCEROL-3-PHOSPHATE 3-PHOSPHATIDYLTRANSFERASE-RELATED"/>
    <property type="match status" value="1"/>
</dbReference>
<dbReference type="GO" id="GO:0016020">
    <property type="term" value="C:membrane"/>
    <property type="evidence" value="ECO:0007669"/>
    <property type="project" value="UniProtKB-SubCell"/>
</dbReference>
<organism evidence="12">
    <name type="scientific">marine metagenome</name>
    <dbReference type="NCBI Taxonomy" id="408172"/>
    <lineage>
        <taxon>unclassified sequences</taxon>
        <taxon>metagenomes</taxon>
        <taxon>ecological metagenomes</taxon>
    </lineage>
</organism>
<dbReference type="InterPro" id="IPR000462">
    <property type="entry name" value="CDP-OH_P_trans"/>
</dbReference>